<dbReference type="EMBL" id="CM001376">
    <property type="protein sequence ID" value="EHM13517.1"/>
    <property type="molecule type" value="Genomic_DNA"/>
</dbReference>
<protein>
    <submittedName>
        <fullName evidence="6">Lactate dehydrogenase-like oxidoreductase</fullName>
    </submittedName>
</protein>
<reference evidence="6 7" key="1">
    <citation type="submission" date="2011-11" db="EMBL/GenBank/DDBJ databases">
        <title>The Noncontiguous Finished genome of Jonquetella anthropi DSM 22815.</title>
        <authorList>
            <consortium name="US DOE Joint Genome Institute (JGI-PGF)"/>
            <person name="Lucas S."/>
            <person name="Copeland A."/>
            <person name="Lapidus A."/>
            <person name="Glavina del Rio T."/>
            <person name="Dalin E."/>
            <person name="Tice H."/>
            <person name="Bruce D."/>
            <person name="Goodwin L."/>
            <person name="Pitluck S."/>
            <person name="Peters L."/>
            <person name="Mikhailova N."/>
            <person name="Held B."/>
            <person name="Kyrpides N."/>
            <person name="Mavromatis K."/>
            <person name="Ivanova N."/>
            <person name="Markowitz V."/>
            <person name="Cheng J.-F."/>
            <person name="Hugenholtz P."/>
            <person name="Woyke T."/>
            <person name="Wu D."/>
            <person name="Gronow S."/>
            <person name="Wellnitz S."/>
            <person name="Brambilla E."/>
            <person name="Klenk H.-P."/>
            <person name="Eisen J.A."/>
        </authorList>
    </citation>
    <scope>NUCLEOTIDE SEQUENCE [LARGE SCALE GENOMIC DNA]</scope>
    <source>
        <strain evidence="6 7">DSM 22815</strain>
    </source>
</reference>
<keyword evidence="7" id="KW-1185">Reference proteome</keyword>
<evidence type="ECO:0000313" key="6">
    <source>
        <dbReference type="EMBL" id="EHM13517.1"/>
    </source>
</evidence>
<feature type="domain" description="D-isomer specific 2-hydroxyacid dehydrogenase catalytic" evidence="4">
    <location>
        <begin position="27"/>
        <end position="318"/>
    </location>
</feature>
<dbReference type="OrthoDB" id="9805416at2"/>
<dbReference type="Gene3D" id="3.40.50.720">
    <property type="entry name" value="NAD(P)-binding Rossmann-like Domain"/>
    <property type="match status" value="2"/>
</dbReference>
<dbReference type="Pfam" id="PF02826">
    <property type="entry name" value="2-Hacid_dh_C"/>
    <property type="match status" value="1"/>
</dbReference>
<dbReference type="SUPFAM" id="SSF51735">
    <property type="entry name" value="NAD(P)-binding Rossmann-fold domains"/>
    <property type="match status" value="1"/>
</dbReference>
<evidence type="ECO:0000259" key="4">
    <source>
        <dbReference type="Pfam" id="PF00389"/>
    </source>
</evidence>
<sequence>MAKICLAVKRKPEYEAVVNAKLPGYRLTWLEDLSEQERRQEILGCDALVVTMLTKELTFDEKGLLNRVPFVQTIAAGADQFDFSAVPHDALICSNIGGWAPTMAEHALAMAFSCLRKLGDQKEAMKDGTYHRLGWGLRRIRGKRVLIVGYGGIGRACREVFAAQGCLVAAVSRHKPTDPLLDGGAWDMSGFLPALSQADIIIACLPSTTATAELFGQPPFQAMKENATFINLARAALVDRQALLKKLLDCPEFHAAIDPWWEEEHVWDGSDPLIRLPNVVASCHTSFDSETSWPEAIGMALDNLIKYLNGEPYVGRVNFSEYVKEA</sequence>
<dbReference type="InterPro" id="IPR006140">
    <property type="entry name" value="D-isomer_DH_NAD-bd"/>
</dbReference>
<comment type="similarity">
    <text evidence="3">Belongs to the D-isomer specific 2-hydroxyacid dehydrogenase family.</text>
</comment>
<dbReference type="PANTHER" id="PTHR10996">
    <property type="entry name" value="2-HYDROXYACID DEHYDROGENASE-RELATED"/>
    <property type="match status" value="1"/>
</dbReference>
<name>H0ULF8_9BACT</name>
<dbReference type="AlphaFoldDB" id="H0ULF8"/>
<dbReference type="STRING" id="885272.JonanDRAFT_1151"/>
<dbReference type="GO" id="GO:0005829">
    <property type="term" value="C:cytosol"/>
    <property type="evidence" value="ECO:0007669"/>
    <property type="project" value="TreeGrafter"/>
</dbReference>
<dbReference type="PANTHER" id="PTHR10996:SF178">
    <property type="entry name" value="2-HYDROXYACID DEHYDROGENASE YGL185C-RELATED"/>
    <property type="match status" value="1"/>
</dbReference>
<dbReference type="HOGENOM" id="CLU_019796_1_0_0"/>
<proteinExistence type="inferred from homology"/>
<evidence type="ECO:0000256" key="2">
    <source>
        <dbReference type="ARBA" id="ARBA00023027"/>
    </source>
</evidence>
<keyword evidence="1 3" id="KW-0560">Oxidoreductase</keyword>
<keyword evidence="2" id="KW-0520">NAD</keyword>
<dbReference type="GO" id="GO:0030267">
    <property type="term" value="F:glyoxylate reductase (NADPH) activity"/>
    <property type="evidence" value="ECO:0007669"/>
    <property type="project" value="TreeGrafter"/>
</dbReference>
<dbReference type="SUPFAM" id="SSF52283">
    <property type="entry name" value="Formate/glycerate dehydrogenase catalytic domain-like"/>
    <property type="match status" value="1"/>
</dbReference>
<dbReference type="eggNOG" id="COG0111">
    <property type="taxonomic scope" value="Bacteria"/>
</dbReference>
<dbReference type="InterPro" id="IPR050223">
    <property type="entry name" value="D-isomer_2-hydroxyacid_DH"/>
</dbReference>
<evidence type="ECO:0000256" key="1">
    <source>
        <dbReference type="ARBA" id="ARBA00023002"/>
    </source>
</evidence>
<dbReference type="Proteomes" id="UP000003806">
    <property type="component" value="Chromosome"/>
</dbReference>
<dbReference type="Pfam" id="PF00389">
    <property type="entry name" value="2-Hacid_dh"/>
    <property type="match status" value="1"/>
</dbReference>
<dbReference type="GO" id="GO:0051287">
    <property type="term" value="F:NAD binding"/>
    <property type="evidence" value="ECO:0007669"/>
    <property type="project" value="InterPro"/>
</dbReference>
<accession>H0ULF8</accession>
<dbReference type="GO" id="GO:0016618">
    <property type="term" value="F:hydroxypyruvate reductase [NAD(P)H] activity"/>
    <property type="evidence" value="ECO:0007669"/>
    <property type="project" value="TreeGrafter"/>
</dbReference>
<evidence type="ECO:0000256" key="3">
    <source>
        <dbReference type="RuleBase" id="RU003719"/>
    </source>
</evidence>
<organism evidence="6 7">
    <name type="scientific">Jonquetella anthropi DSM 22815</name>
    <dbReference type="NCBI Taxonomy" id="885272"/>
    <lineage>
        <taxon>Bacteria</taxon>
        <taxon>Thermotogati</taxon>
        <taxon>Synergistota</taxon>
        <taxon>Synergistia</taxon>
        <taxon>Synergistales</taxon>
        <taxon>Dethiosulfovibrionaceae</taxon>
        <taxon>Jonquetella</taxon>
    </lineage>
</organism>
<evidence type="ECO:0000313" key="7">
    <source>
        <dbReference type="Proteomes" id="UP000003806"/>
    </source>
</evidence>
<evidence type="ECO:0000259" key="5">
    <source>
        <dbReference type="Pfam" id="PF02826"/>
    </source>
</evidence>
<dbReference type="InterPro" id="IPR006139">
    <property type="entry name" value="D-isomer_2_OHA_DH_cat_dom"/>
</dbReference>
<feature type="domain" description="D-isomer specific 2-hydroxyacid dehydrogenase NAD-binding" evidence="5">
    <location>
        <begin position="108"/>
        <end position="285"/>
    </location>
</feature>
<gene>
    <name evidence="6" type="ORF">JonanDRAFT_1151</name>
</gene>
<dbReference type="InterPro" id="IPR036291">
    <property type="entry name" value="NAD(P)-bd_dom_sf"/>
</dbReference>